<dbReference type="Proteomes" id="UP000503313">
    <property type="component" value="Chromosome"/>
</dbReference>
<dbReference type="KEGG" id="adz:ADFLV_0545"/>
<dbReference type="Gene3D" id="3.40.250.10">
    <property type="entry name" value="Rhodanese-like domain"/>
    <property type="match status" value="1"/>
</dbReference>
<feature type="signal peptide" evidence="1">
    <location>
        <begin position="1"/>
        <end position="19"/>
    </location>
</feature>
<gene>
    <name evidence="3" type="ORF">ADFLV_0545</name>
</gene>
<dbReference type="InterPro" id="IPR036873">
    <property type="entry name" value="Rhodanese-like_dom_sf"/>
</dbReference>
<name>A0AAE7BCI3_9BACT</name>
<keyword evidence="4" id="KW-1185">Reference proteome</keyword>
<feature type="chain" id="PRO_5042237215" evidence="1">
    <location>
        <begin position="20"/>
        <end position="171"/>
    </location>
</feature>
<dbReference type="RefSeq" id="WP_014473252.1">
    <property type="nucleotide sequence ID" value="NZ_CP053835.1"/>
</dbReference>
<feature type="domain" description="Rhodanese" evidence="2">
    <location>
        <begin position="53"/>
        <end position="146"/>
    </location>
</feature>
<dbReference type="AlphaFoldDB" id="A0AAE7BCI3"/>
<reference evidence="3 4" key="1">
    <citation type="submission" date="2020-05" db="EMBL/GenBank/DDBJ databases">
        <title>Complete genome sequencing of Campylobacter and Arcobacter type strains.</title>
        <authorList>
            <person name="Miller W.G."/>
            <person name="Yee E."/>
        </authorList>
    </citation>
    <scope>NUCLEOTIDE SEQUENCE [LARGE SCALE GENOMIC DNA]</scope>
    <source>
        <strain evidence="3 4">LMG 25694</strain>
    </source>
</reference>
<dbReference type="PROSITE" id="PS50206">
    <property type="entry name" value="RHODANESE_3"/>
    <property type="match status" value="1"/>
</dbReference>
<protein>
    <submittedName>
        <fullName evidence="3">Rhodanese-like domain-containing protein</fullName>
    </submittedName>
</protein>
<dbReference type="CDD" id="cd00158">
    <property type="entry name" value="RHOD"/>
    <property type="match status" value="1"/>
</dbReference>
<evidence type="ECO:0000313" key="3">
    <source>
        <dbReference type="EMBL" id="QKF76603.1"/>
    </source>
</evidence>
<dbReference type="SMART" id="SM00450">
    <property type="entry name" value="RHOD"/>
    <property type="match status" value="1"/>
</dbReference>
<keyword evidence="1" id="KW-0732">Signal</keyword>
<dbReference type="SUPFAM" id="SSF52821">
    <property type="entry name" value="Rhodanese/Cell cycle control phosphatase"/>
    <property type="match status" value="1"/>
</dbReference>
<organism evidence="3 4">
    <name type="scientific">Arcobacter defluvii</name>
    <dbReference type="NCBI Taxonomy" id="873191"/>
    <lineage>
        <taxon>Bacteria</taxon>
        <taxon>Pseudomonadati</taxon>
        <taxon>Campylobacterota</taxon>
        <taxon>Epsilonproteobacteria</taxon>
        <taxon>Campylobacterales</taxon>
        <taxon>Arcobacteraceae</taxon>
        <taxon>Arcobacter</taxon>
    </lineage>
</organism>
<sequence>MKLGKVLLTAGFLASTMFAADFVNYHNLTTKLKEEAKKDGLYATTQEVKDALTKSDWAVVDVRTMEEWSAAAIKGSQRVGREAPEKALENIVLDDNEKFVKTNLIVVCNTAARASLEAQAFRQMGFNTVKIYGINKWIDECNPVVTKYTSGEDKEGTKTKFGNYYAEHCKK</sequence>
<evidence type="ECO:0000256" key="1">
    <source>
        <dbReference type="SAM" id="SignalP"/>
    </source>
</evidence>
<evidence type="ECO:0000313" key="4">
    <source>
        <dbReference type="Proteomes" id="UP000503313"/>
    </source>
</evidence>
<dbReference type="Pfam" id="PF00581">
    <property type="entry name" value="Rhodanese"/>
    <property type="match status" value="1"/>
</dbReference>
<accession>A0AAE7BCI3</accession>
<dbReference type="InterPro" id="IPR001763">
    <property type="entry name" value="Rhodanese-like_dom"/>
</dbReference>
<evidence type="ECO:0000259" key="2">
    <source>
        <dbReference type="PROSITE" id="PS50206"/>
    </source>
</evidence>
<proteinExistence type="predicted"/>
<dbReference type="EMBL" id="CP053835">
    <property type="protein sequence ID" value="QKF76603.1"/>
    <property type="molecule type" value="Genomic_DNA"/>
</dbReference>